<protein>
    <recommendedName>
        <fullName evidence="4">GMP synthase (glutamine-hydrolyzing)</fullName>
        <ecNumber evidence="4">6.3.5.2</ecNumber>
    </recommendedName>
    <alternativeName>
        <fullName evidence="11">Glutamine amidotransferase</fullName>
    </alternativeName>
</protein>
<evidence type="ECO:0000256" key="8">
    <source>
        <dbReference type="ARBA" id="ARBA00022755"/>
    </source>
</evidence>
<evidence type="ECO:0000256" key="4">
    <source>
        <dbReference type="ARBA" id="ARBA00012746"/>
    </source>
</evidence>
<dbReference type="Pfam" id="PF02540">
    <property type="entry name" value="NAD_synthase"/>
    <property type="match status" value="1"/>
</dbReference>
<feature type="binding site" evidence="12">
    <location>
        <begin position="233"/>
        <end position="239"/>
    </location>
    <ligand>
        <name>ATP</name>
        <dbReference type="ChEBI" id="CHEBI:30616"/>
    </ligand>
</feature>
<evidence type="ECO:0000256" key="2">
    <source>
        <dbReference type="ARBA" id="ARBA00005153"/>
    </source>
</evidence>
<dbReference type="PRINTS" id="PR00096">
    <property type="entry name" value="GATASE"/>
</dbReference>
<organism evidence="14 15">
    <name type="scientific">Candidatus Shapirobacteria bacterium CG03_land_8_20_14_0_80_39_12</name>
    <dbReference type="NCBI Taxonomy" id="1974879"/>
    <lineage>
        <taxon>Bacteria</taxon>
        <taxon>Candidatus Shapironibacteriota</taxon>
    </lineage>
</organism>
<name>A0A2M7BE32_9BACT</name>
<dbReference type="SUPFAM" id="SSF52317">
    <property type="entry name" value="Class I glutamine amidotransferase-like"/>
    <property type="match status" value="1"/>
</dbReference>
<dbReference type="Proteomes" id="UP000229631">
    <property type="component" value="Unassembled WGS sequence"/>
</dbReference>
<keyword evidence="5" id="KW-0436">Ligase</keyword>
<dbReference type="EMBL" id="PEVC01000024">
    <property type="protein sequence ID" value="PIV01372.1"/>
    <property type="molecule type" value="Genomic_DNA"/>
</dbReference>
<sequence>MAQPEGENKEFLKLFGEKLAILDAGAQYGKVIDRRVRGLRVESEILPMNTPAKDLRKYKAIIISGGPQSVYSETAPKFDPEIFFLGKPILGICYGMQLINQQMGGIVERKKRREDGPCDVVVDSNSVLFKGLEASQEVLMSHGDSIGQLAPGFRAIADSNGITAAIENPERNLFGVQFHPEVDLTKHGRDILSSFLFEIAGFLGDFTMESRQTKAISYIREIAGDKKVLTLVSGGVDSTVCATLLNEALGPERVLAVHVDNGFMRLNESLEVQAALEALGLKLTVVDASADFYNAVTVVDGRTTPKLSEITDPELKRKIIGDTFMKVAEGVMLKFGLDSKDVLLAQGTLRPDLIESASRIASSNADVIKTHHNDTALVRALRTQGRIIEPLRDYHKDEVRELGKSLGLPDSIVWRQPFPGPGLAIRVICADRPFIDKDFEETERKLSAFASSEIVPYLLPIRTVGVQGDERSYSYLVGLTGKKDWGKLFRLAREIPKGIHRVNRIVYLFGERTVGSFNEITPTHLTKDVIEQLRKADTIVNQILQSSGLIERLSQVPVISFPMGFGKHGQRSIGIRTFITNDFMTGVPAIPGKDISEEVLMRMVSRILSEVSGISRVAYDLTSKPPGTTEWE</sequence>
<gene>
    <name evidence="14" type="ORF">COS54_01150</name>
</gene>
<dbReference type="Gene3D" id="3.30.300.10">
    <property type="match status" value="2"/>
</dbReference>
<dbReference type="GO" id="GO:0005524">
    <property type="term" value="F:ATP binding"/>
    <property type="evidence" value="ECO:0007669"/>
    <property type="project" value="UniProtKB-UniRule"/>
</dbReference>
<reference evidence="15" key="1">
    <citation type="submission" date="2017-09" db="EMBL/GenBank/DDBJ databases">
        <title>Depth-based differentiation of microbial function through sediment-hosted aquifers and enrichment of novel symbionts in the deep terrestrial subsurface.</title>
        <authorList>
            <person name="Probst A.J."/>
            <person name="Ladd B."/>
            <person name="Jarett J.K."/>
            <person name="Geller-Mcgrath D.E."/>
            <person name="Sieber C.M.K."/>
            <person name="Emerson J.B."/>
            <person name="Anantharaman K."/>
            <person name="Thomas B.C."/>
            <person name="Malmstrom R."/>
            <person name="Stieglmeier M."/>
            <person name="Klingl A."/>
            <person name="Woyke T."/>
            <person name="Ryan C.M."/>
            <person name="Banfield J.F."/>
        </authorList>
    </citation>
    <scope>NUCLEOTIDE SEQUENCE [LARGE SCALE GENOMIC DNA]</scope>
</reference>
<dbReference type="FunFam" id="3.30.300.10:FF:000008">
    <property type="entry name" value="GMP synthase [glutamine-hydrolyzing]"/>
    <property type="match status" value="1"/>
</dbReference>
<dbReference type="PANTHER" id="PTHR11922">
    <property type="entry name" value="GMP SYNTHASE-RELATED"/>
    <property type="match status" value="1"/>
</dbReference>
<comment type="subunit">
    <text evidence="3">Homodimer.</text>
</comment>
<dbReference type="InterPro" id="IPR022310">
    <property type="entry name" value="NAD/GMP_synthase"/>
</dbReference>
<keyword evidence="7 12" id="KW-0332">GMP biosynthesis</keyword>
<evidence type="ECO:0000256" key="9">
    <source>
        <dbReference type="ARBA" id="ARBA00022840"/>
    </source>
</evidence>
<dbReference type="CDD" id="cd01742">
    <property type="entry name" value="GATase1_GMP_Synthase"/>
    <property type="match status" value="1"/>
</dbReference>
<evidence type="ECO:0000256" key="12">
    <source>
        <dbReference type="PROSITE-ProRule" id="PRU00886"/>
    </source>
</evidence>
<evidence type="ECO:0000256" key="7">
    <source>
        <dbReference type="ARBA" id="ARBA00022749"/>
    </source>
</evidence>
<evidence type="ECO:0000256" key="10">
    <source>
        <dbReference type="ARBA" id="ARBA00022962"/>
    </source>
</evidence>
<dbReference type="GO" id="GO:0005829">
    <property type="term" value="C:cytosol"/>
    <property type="evidence" value="ECO:0007669"/>
    <property type="project" value="TreeGrafter"/>
</dbReference>
<dbReference type="SUPFAM" id="SSF54810">
    <property type="entry name" value="GMP synthetase C-terminal dimerisation domain"/>
    <property type="match status" value="2"/>
</dbReference>
<dbReference type="UniPathway" id="UPA00189">
    <property type="reaction ID" value="UER00296"/>
</dbReference>
<accession>A0A2M7BE32</accession>
<evidence type="ECO:0000256" key="6">
    <source>
        <dbReference type="ARBA" id="ARBA00022741"/>
    </source>
</evidence>
<comment type="pathway">
    <text evidence="2">Purine metabolism; GMP biosynthesis; GMP from XMP (L-Gln route): step 1/1.</text>
</comment>
<dbReference type="PANTHER" id="PTHR11922:SF2">
    <property type="entry name" value="GMP SYNTHASE [GLUTAMINE-HYDROLYZING]"/>
    <property type="match status" value="1"/>
</dbReference>
<evidence type="ECO:0000256" key="3">
    <source>
        <dbReference type="ARBA" id="ARBA00011738"/>
    </source>
</evidence>
<keyword evidence="9 12" id="KW-0067">ATP-binding</keyword>
<dbReference type="InterPro" id="IPR014729">
    <property type="entry name" value="Rossmann-like_a/b/a_fold"/>
</dbReference>
<dbReference type="Pfam" id="PF00117">
    <property type="entry name" value="GATase"/>
    <property type="match status" value="1"/>
</dbReference>
<keyword evidence="8 12" id="KW-0658">Purine biosynthesis</keyword>
<dbReference type="PROSITE" id="PS51553">
    <property type="entry name" value="GMPS_ATP_PPASE"/>
    <property type="match status" value="1"/>
</dbReference>
<dbReference type="GO" id="GO:0003921">
    <property type="term" value="F:GMP synthase activity"/>
    <property type="evidence" value="ECO:0007669"/>
    <property type="project" value="InterPro"/>
</dbReference>
<keyword evidence="6 12" id="KW-0547">Nucleotide-binding</keyword>
<evidence type="ECO:0000313" key="14">
    <source>
        <dbReference type="EMBL" id="PIV01372.1"/>
    </source>
</evidence>
<dbReference type="InterPro" id="IPR017926">
    <property type="entry name" value="GATASE"/>
</dbReference>
<proteinExistence type="predicted"/>
<comment type="caution">
    <text evidence="14">The sequence shown here is derived from an EMBL/GenBank/DDBJ whole genome shotgun (WGS) entry which is preliminary data.</text>
</comment>
<dbReference type="InterPro" id="IPR025777">
    <property type="entry name" value="GMPS_ATP_PPase_dom"/>
</dbReference>
<dbReference type="InterPro" id="IPR004739">
    <property type="entry name" value="GMP_synth_GATase"/>
</dbReference>
<keyword evidence="10" id="KW-0315">Glutamine amidotransferase</keyword>
<evidence type="ECO:0000256" key="1">
    <source>
        <dbReference type="ARBA" id="ARBA00002332"/>
    </source>
</evidence>
<dbReference type="InterPro" id="IPR001674">
    <property type="entry name" value="GMP_synth_C"/>
</dbReference>
<dbReference type="CDD" id="cd01997">
    <property type="entry name" value="GMP_synthase_C"/>
    <property type="match status" value="1"/>
</dbReference>
<dbReference type="NCBIfam" id="TIGR00888">
    <property type="entry name" value="guaA_Nterm"/>
    <property type="match status" value="1"/>
</dbReference>
<dbReference type="Pfam" id="PF00958">
    <property type="entry name" value="GMP_synt_C"/>
    <property type="match status" value="1"/>
</dbReference>
<dbReference type="EC" id="6.3.5.2" evidence="4"/>
<evidence type="ECO:0000256" key="5">
    <source>
        <dbReference type="ARBA" id="ARBA00022598"/>
    </source>
</evidence>
<evidence type="ECO:0000256" key="11">
    <source>
        <dbReference type="ARBA" id="ARBA00031356"/>
    </source>
</evidence>
<evidence type="ECO:0000259" key="13">
    <source>
        <dbReference type="PROSITE" id="PS51553"/>
    </source>
</evidence>
<dbReference type="NCBIfam" id="NF000848">
    <property type="entry name" value="PRK00074.1"/>
    <property type="match status" value="1"/>
</dbReference>
<dbReference type="FunFam" id="3.40.50.620:FF:000044">
    <property type="entry name" value="GMP synthase [glutamine-hydrolyzing]"/>
    <property type="match status" value="1"/>
</dbReference>
<dbReference type="AlphaFoldDB" id="A0A2M7BE32"/>
<dbReference type="Gene3D" id="3.40.50.880">
    <property type="match status" value="1"/>
</dbReference>
<comment type="function">
    <text evidence="1">Catalyzes the synthesis of GMP from XMP.</text>
</comment>
<feature type="domain" description="GMPS ATP-PPase" evidence="13">
    <location>
        <begin position="206"/>
        <end position="415"/>
    </location>
</feature>
<dbReference type="SUPFAM" id="SSF52402">
    <property type="entry name" value="Adenine nucleotide alpha hydrolases-like"/>
    <property type="match status" value="1"/>
</dbReference>
<dbReference type="PRINTS" id="PR00097">
    <property type="entry name" value="ANTSNTHASEII"/>
</dbReference>
<dbReference type="Gene3D" id="3.40.50.620">
    <property type="entry name" value="HUPs"/>
    <property type="match status" value="1"/>
</dbReference>
<dbReference type="PROSITE" id="PS51273">
    <property type="entry name" value="GATASE_TYPE_1"/>
    <property type="match status" value="1"/>
</dbReference>
<evidence type="ECO:0000313" key="15">
    <source>
        <dbReference type="Proteomes" id="UP000229631"/>
    </source>
</evidence>
<dbReference type="InterPro" id="IPR029062">
    <property type="entry name" value="Class_I_gatase-like"/>
</dbReference>